<dbReference type="Proteomes" id="UP001162156">
    <property type="component" value="Unassembled WGS sequence"/>
</dbReference>
<feature type="domain" description="UTP25 C-terminal" evidence="5">
    <location>
        <begin position="406"/>
        <end position="591"/>
    </location>
</feature>
<feature type="region of interest" description="Disordered" evidence="4">
    <location>
        <begin position="1"/>
        <end position="165"/>
    </location>
</feature>
<evidence type="ECO:0000259" key="5">
    <source>
        <dbReference type="Pfam" id="PF06862"/>
    </source>
</evidence>
<keyword evidence="8" id="KW-1185">Reference proteome</keyword>
<dbReference type="GO" id="GO:0034511">
    <property type="term" value="F:U3 snoRNA binding"/>
    <property type="evidence" value="ECO:0007669"/>
    <property type="project" value="InterPro"/>
</dbReference>
<protein>
    <recommendedName>
        <fullName evidence="9">Digestive organ expansion factor homolog</fullName>
    </recommendedName>
</protein>
<comment type="caution">
    <text evidence="7">The sequence shown here is derived from an EMBL/GenBank/DDBJ whole genome shotgun (WGS) entry which is preliminary data.</text>
</comment>
<dbReference type="AlphaFoldDB" id="A0AAV8YLW0"/>
<evidence type="ECO:0000256" key="2">
    <source>
        <dbReference type="ARBA" id="ARBA00009223"/>
    </source>
</evidence>
<dbReference type="EMBL" id="JANEYF010002039">
    <property type="protein sequence ID" value="KAJ8952239.1"/>
    <property type="molecule type" value="Genomic_DNA"/>
</dbReference>
<comment type="similarity">
    <text evidence="2">Belongs to the UTP25 family.</text>
</comment>
<evidence type="ECO:0000256" key="1">
    <source>
        <dbReference type="ARBA" id="ARBA00004604"/>
    </source>
</evidence>
<dbReference type="InterPro" id="IPR053940">
    <property type="entry name" value="UTP25_NTPase-like"/>
</dbReference>
<dbReference type="GO" id="GO:0019843">
    <property type="term" value="F:rRNA binding"/>
    <property type="evidence" value="ECO:0007669"/>
    <property type="project" value="TreeGrafter"/>
</dbReference>
<keyword evidence="3" id="KW-0539">Nucleus</keyword>
<proteinExistence type="inferred from homology"/>
<dbReference type="GO" id="GO:0032040">
    <property type="term" value="C:small-subunit processome"/>
    <property type="evidence" value="ECO:0007669"/>
    <property type="project" value="TreeGrafter"/>
</dbReference>
<evidence type="ECO:0000256" key="4">
    <source>
        <dbReference type="SAM" id="MobiDB-lite"/>
    </source>
</evidence>
<reference evidence="7" key="1">
    <citation type="journal article" date="2023" name="Insect Mol. Biol.">
        <title>Genome sequencing provides insights into the evolution of gene families encoding plant cell wall-degrading enzymes in longhorned beetles.</title>
        <authorList>
            <person name="Shin N.R."/>
            <person name="Okamura Y."/>
            <person name="Kirsch R."/>
            <person name="Pauchet Y."/>
        </authorList>
    </citation>
    <scope>NUCLEOTIDE SEQUENCE</scope>
    <source>
        <strain evidence="7">RBIC_L_NR</strain>
    </source>
</reference>
<feature type="compositionally biased region" description="Acidic residues" evidence="4">
    <location>
        <begin position="107"/>
        <end position="129"/>
    </location>
</feature>
<dbReference type="Pfam" id="PF06862">
    <property type="entry name" value="Utp25_C"/>
    <property type="match status" value="1"/>
</dbReference>
<dbReference type="PANTHER" id="PTHR12933">
    <property type="entry name" value="ORF PROTEIN-RELATED"/>
    <property type="match status" value="1"/>
</dbReference>
<dbReference type="InterPro" id="IPR053939">
    <property type="entry name" value="UTP25_C"/>
</dbReference>
<name>A0AAV8YLW0_9CUCU</name>
<feature type="domain" description="UTP25 NTP hydrolase-like" evidence="6">
    <location>
        <begin position="258"/>
        <end position="392"/>
    </location>
</feature>
<evidence type="ECO:0008006" key="9">
    <source>
        <dbReference type="Google" id="ProtNLM"/>
    </source>
</evidence>
<dbReference type="GO" id="GO:0000462">
    <property type="term" value="P:maturation of SSU-rRNA from tricistronic rRNA transcript (SSU-rRNA, 5.8S rRNA, LSU-rRNA)"/>
    <property type="evidence" value="ECO:0007669"/>
    <property type="project" value="TreeGrafter"/>
</dbReference>
<dbReference type="InterPro" id="IPR010678">
    <property type="entry name" value="UTP25"/>
</dbReference>
<evidence type="ECO:0000256" key="3">
    <source>
        <dbReference type="ARBA" id="ARBA00023242"/>
    </source>
</evidence>
<feature type="compositionally biased region" description="Acidic residues" evidence="4">
    <location>
        <begin position="148"/>
        <end position="159"/>
    </location>
</feature>
<accession>A0AAV8YLW0</accession>
<sequence>MARGKVKYRDVVGKGHIKKKKPKNQTEASAMDEINVKKQKVENVTKTETSSESDTETEDDNMKKLLNTFGGQLQNKNSVATDSSSSSSSESETENENIENESFNDNSDSDVNTEDEDENLLSEMEDVEEQNERQNKDQVSKSEKESFTEEDIEENEINIETETQKESDIENLNDPFVKHLFYELHDNLLESIQSNPVSVNVCTASWPELGKLCIQIPKCEIDNEQNSEFSISEKKIFAPPGEIPKKLDYKDSNVNDLRTFVNADEIRHVYCLHVVNHVLKTRIKVIHHNARLPKKDEVPEEFRDQGLVRPKVLIIVPFKDAAYKVICTIIDILLPDDKGNVMNKKRFMEDYTGNELIFPKKNPKPEDYEQTFQGNTSDDFKIGLTVTKKKYKGKIRVANPIEFGCINQVFVQLPHVFHRFDAQNAVEALDARFEFFINKILPPQKESLMKQTLIFIPNYFDYVRVRNYFKREDIGFVQICEYSKEGKIARARDIFYHGDAHFLLYTERYHFFNRKQIKGIRHLIFYQPPTVPHFYYEMCNLMQEANMNKKVGNVSNMAVTVIYSKYDVHQLAYIVGTERAAKMSHSERKVHMMVTGGD</sequence>
<dbReference type="PANTHER" id="PTHR12933:SF0">
    <property type="entry name" value="U3 SMALL NUCLEOLAR RNA-ASSOCIATED PROTEIN 25 HOMOLOG"/>
    <property type="match status" value="1"/>
</dbReference>
<comment type="subcellular location">
    <subcellularLocation>
        <location evidence="1">Nucleus</location>
        <location evidence="1">Nucleolus</location>
    </subcellularLocation>
</comment>
<evidence type="ECO:0000313" key="7">
    <source>
        <dbReference type="EMBL" id="KAJ8952239.1"/>
    </source>
</evidence>
<gene>
    <name evidence="7" type="ORF">NQ314_007571</name>
</gene>
<organism evidence="7 8">
    <name type="scientific">Rhamnusium bicolor</name>
    <dbReference type="NCBI Taxonomy" id="1586634"/>
    <lineage>
        <taxon>Eukaryota</taxon>
        <taxon>Metazoa</taxon>
        <taxon>Ecdysozoa</taxon>
        <taxon>Arthropoda</taxon>
        <taxon>Hexapoda</taxon>
        <taxon>Insecta</taxon>
        <taxon>Pterygota</taxon>
        <taxon>Neoptera</taxon>
        <taxon>Endopterygota</taxon>
        <taxon>Coleoptera</taxon>
        <taxon>Polyphaga</taxon>
        <taxon>Cucujiformia</taxon>
        <taxon>Chrysomeloidea</taxon>
        <taxon>Cerambycidae</taxon>
        <taxon>Lepturinae</taxon>
        <taxon>Rhagiini</taxon>
        <taxon>Rhamnusium</taxon>
    </lineage>
</organism>
<evidence type="ECO:0000259" key="6">
    <source>
        <dbReference type="Pfam" id="PF22916"/>
    </source>
</evidence>
<feature type="compositionally biased region" description="Basic and acidic residues" evidence="4">
    <location>
        <begin position="130"/>
        <end position="147"/>
    </location>
</feature>
<evidence type="ECO:0000313" key="8">
    <source>
        <dbReference type="Proteomes" id="UP001162156"/>
    </source>
</evidence>
<dbReference type="Pfam" id="PF22916">
    <property type="entry name" value="UTP25_NTPase-like"/>
    <property type="match status" value="1"/>
</dbReference>
<feature type="compositionally biased region" description="Polar residues" evidence="4">
    <location>
        <begin position="69"/>
        <end position="81"/>
    </location>
</feature>
<feature type="compositionally biased region" description="Basic and acidic residues" evidence="4">
    <location>
        <begin position="34"/>
        <end position="45"/>
    </location>
</feature>